<dbReference type="OrthoDB" id="10254375at2759"/>
<dbReference type="EMBL" id="ACVC01000033">
    <property type="protein sequence ID" value="EFO65337.1"/>
    <property type="molecule type" value="Genomic_DNA"/>
</dbReference>
<sequence>MLLPERQIILVYKDTFLIFLVFSSGYATYMLYKCCSVHFGISEAHEPTTFYELEYHQDAQLTCQQIQNTNPRDRFIELSASFPAHETRVLGLTETHAVPIERNLLHKMFSSILPIIDVSKPNFVPSSSATLSLSRKRLNLPIARAAISAKARLKAKQQEDPHLPRIPDDCSVLQYSIEKNLIDMQNEDVSQDDINIPRVVSKSSLPTLAQAQAQQGGPSTVSAPTPSVLLSVPRGDTPQSCFASVRSAVSTKVMNTISSVKASSIGQRLGLNKEVGSNDSLTNSNQFSTSGITSNTFSTTSSRTCPDIRRSMTEATLTGALLDSAGNLLVFSNFYKHNFVLRLPQGTGSALSFGLCNQYVPGNPATLKKFTFILKMVTFPVINYSNCCLFASEMILNFHHATLTTFLLTETAHLKYSFPPVITADKTTIDSSIDSLYKQDFKAISKALLTEPRDLIHRYYFFKVSSQDPEFLSVHDYLSATVFIQKQLTKKLATDFLVGCAALSVHSIPKIYLPDLSLLKDQEQEELKPVGPPQLTFGSSPPSPKNTDRPNNRCANNNIGNLDNNLDNNLDSNMSTVFSLSAQSYADFEMLKSNGIVLPTAVSTKPLTGIDALRACHKSLLSILTHQRSYFLGVFPMRPFTLSYTDPRKIMTTCDKKTLYTINILIEPADTATKESIGHTLRSLPSLNTSINPNISTYLILTFPKDKVLGTIVNSAYGDHNIAGVYVYNKHSEHITQTLERTFSIFSILDPASKRRSLSNLQSLLPEYCALSFGSNTKQLIASTISSDSNSGIAHDDDDDNTTVDADDVTNVVFSQFLHQDLHDHGLSPTVTGETRHLLEMHLERLVENIYSLVYAKIYNSVISALNCNFLINFTGCSSVGKTELVDSFLGADGASCIQESSYTSLERVHAYLDGNFNHPFVIDHEDLLRELVKYRLKCVRDGCLFSLYEGNLSVYNPSVLDKTERSLVLHLHANQATAHYRKYQQSLRANGNKIFINQIWPCYVWYRDSVLSAAKKYISILNYDTTQHKPEETYSYLMYLLGRIVDAHNQNTSKSLLV</sequence>
<protein>
    <submittedName>
        <fullName evidence="2">Uncharacterized protein</fullName>
    </submittedName>
</protein>
<dbReference type="OMA" id="YELEYHQ"/>
<dbReference type="AlphaFoldDB" id="E1EWP7"/>
<gene>
    <name evidence="2" type="ORF">GLP15_3255</name>
</gene>
<dbReference type="VEuPathDB" id="GiardiaDB:GLP15_3255"/>
<feature type="region of interest" description="Disordered" evidence="1">
    <location>
        <begin position="207"/>
        <end position="226"/>
    </location>
</feature>
<reference evidence="2 3" key="1">
    <citation type="journal article" date="2010" name="BMC Genomics">
        <title>Genome analysis and comparative genomics of a Giardia intestinalis assemblage E isolate.</title>
        <authorList>
            <person name="Jerlstrom-Hultqvist J."/>
            <person name="Franzen O."/>
            <person name="Ankarklev J."/>
            <person name="Xu F."/>
            <person name="Nohynkova E."/>
            <person name="Andersson J.O."/>
            <person name="Svard S.G."/>
            <person name="Andersson B."/>
        </authorList>
    </citation>
    <scope>NUCLEOTIDE SEQUENCE [LARGE SCALE GENOMIC DNA]</scope>
    <source>
        <strain evidence="2 3">P15</strain>
    </source>
</reference>
<feature type="compositionally biased region" description="Polar residues" evidence="1">
    <location>
        <begin position="207"/>
        <end position="225"/>
    </location>
</feature>
<proteinExistence type="predicted"/>
<evidence type="ECO:0000313" key="3">
    <source>
        <dbReference type="Proteomes" id="UP000008974"/>
    </source>
</evidence>
<name>E1EWP7_GIAIA</name>
<comment type="caution">
    <text evidence="2">The sequence shown here is derived from an EMBL/GenBank/DDBJ whole genome shotgun (WGS) entry which is preliminary data.</text>
</comment>
<evidence type="ECO:0000256" key="1">
    <source>
        <dbReference type="SAM" id="MobiDB-lite"/>
    </source>
</evidence>
<feature type="region of interest" description="Disordered" evidence="1">
    <location>
        <begin position="529"/>
        <end position="560"/>
    </location>
</feature>
<accession>E1EWP7</accession>
<organism evidence="2 3">
    <name type="scientific">Giardia intestinalis (strain P15)</name>
    <name type="common">Giardia lamblia</name>
    <dbReference type="NCBI Taxonomy" id="658858"/>
    <lineage>
        <taxon>Eukaryota</taxon>
        <taxon>Metamonada</taxon>
        <taxon>Diplomonadida</taxon>
        <taxon>Hexamitidae</taxon>
        <taxon>Giardiinae</taxon>
        <taxon>Giardia</taxon>
    </lineage>
</organism>
<dbReference type="Proteomes" id="UP000008974">
    <property type="component" value="Unassembled WGS sequence"/>
</dbReference>
<evidence type="ECO:0000313" key="2">
    <source>
        <dbReference type="EMBL" id="EFO65337.1"/>
    </source>
</evidence>